<name>G5K668_9STRE</name>
<comment type="caution">
    <text evidence="5">The sequence shown here is derived from an EMBL/GenBank/DDBJ whole genome shotgun (WGS) entry which is preliminary data.</text>
</comment>
<gene>
    <name evidence="5" type="ORF">STRIC_0555</name>
</gene>
<accession>G5K668</accession>
<dbReference type="PANTHER" id="PTHR19211:SF14">
    <property type="entry name" value="ATP-BINDING CASSETTE SUB-FAMILY F MEMBER 1"/>
    <property type="match status" value="1"/>
</dbReference>
<dbReference type="EMBL" id="AEUX02000008">
    <property type="protein sequence ID" value="EHI68683.1"/>
    <property type="molecule type" value="Genomic_DNA"/>
</dbReference>
<dbReference type="Pfam" id="PF00005">
    <property type="entry name" value="ABC_tran"/>
    <property type="match status" value="1"/>
</dbReference>
<feature type="domain" description="AAA+ ATPase" evidence="4">
    <location>
        <begin position="69"/>
        <end position="227"/>
    </location>
</feature>
<dbReference type="Gene3D" id="3.40.50.300">
    <property type="entry name" value="P-loop containing nucleotide triphosphate hydrolases"/>
    <property type="match status" value="1"/>
</dbReference>
<dbReference type="InterPro" id="IPR017871">
    <property type="entry name" value="ABC_transporter-like_CS"/>
</dbReference>
<dbReference type="InterPro" id="IPR003593">
    <property type="entry name" value="AAA+_ATPase"/>
</dbReference>
<dbReference type="AlphaFoldDB" id="G5K668"/>
<dbReference type="PANTHER" id="PTHR19211">
    <property type="entry name" value="ATP-BINDING TRANSPORT PROTEIN-RELATED"/>
    <property type="match status" value="1"/>
</dbReference>
<dbReference type="InterPro" id="IPR003439">
    <property type="entry name" value="ABC_transporter-like_ATP-bd"/>
</dbReference>
<evidence type="ECO:0000313" key="5">
    <source>
        <dbReference type="EMBL" id="EHI68683.1"/>
    </source>
</evidence>
<evidence type="ECO:0000259" key="4">
    <source>
        <dbReference type="SMART" id="SM00382"/>
    </source>
</evidence>
<evidence type="ECO:0000256" key="2">
    <source>
        <dbReference type="ARBA" id="ARBA00022741"/>
    </source>
</evidence>
<evidence type="ECO:0000256" key="1">
    <source>
        <dbReference type="ARBA" id="ARBA00022737"/>
    </source>
</evidence>
<sequence length="231" mass="25958">MKNILSQEKRPAKEAKQFTEIPNHPDAITLFFNTIKPFSANQFLINWDHKSLRIPNQTKAIPISLAIKGQDKIFITGQNGIGKSTLLKALRADLSSQKQIPLAYIPQSMDELLRDDKTALEWLEPFCDINKAQAYLASLSFTFDEMSHQINQLSGGQKAKLLLATMVLSEAKLLLLDEPTRHFSPTSQEAIRKLLRDFPGAMVSVSHDKAFIDQVATKVYHLTSNGLEPAW</sequence>
<keyword evidence="1" id="KW-0677">Repeat</keyword>
<evidence type="ECO:0000256" key="3">
    <source>
        <dbReference type="ARBA" id="ARBA00022840"/>
    </source>
</evidence>
<dbReference type="PROSITE" id="PS00211">
    <property type="entry name" value="ABC_TRANSPORTER_1"/>
    <property type="match status" value="1"/>
</dbReference>
<dbReference type="CDD" id="cd03221">
    <property type="entry name" value="ABCF_EF-3"/>
    <property type="match status" value="1"/>
</dbReference>
<dbReference type="Proteomes" id="UP000003330">
    <property type="component" value="Unassembled WGS sequence"/>
</dbReference>
<reference evidence="5 6" key="1">
    <citation type="journal article" date="2014" name="Int. J. Syst. Evol. Microbiol.">
        <title>Phylogenomics and the dynamic genome evolution of the genus Streptococcus.</title>
        <authorList>
            <consortium name="The Broad Institute Genome Sequencing Platform"/>
            <person name="Richards V.P."/>
            <person name="Palmer S.R."/>
            <person name="Pavinski Bitar P.D."/>
            <person name="Qin X."/>
            <person name="Weinstock G.M."/>
            <person name="Highlander S.K."/>
            <person name="Town C.D."/>
            <person name="Burne R.A."/>
            <person name="Stanhope M.J."/>
        </authorList>
    </citation>
    <scope>NUCLEOTIDE SEQUENCE [LARGE SCALE GENOMIC DNA]</scope>
    <source>
        <strain evidence="5 6">707-05</strain>
    </source>
</reference>
<proteinExistence type="predicted"/>
<dbReference type="GO" id="GO:0016887">
    <property type="term" value="F:ATP hydrolysis activity"/>
    <property type="evidence" value="ECO:0007669"/>
    <property type="project" value="InterPro"/>
</dbReference>
<dbReference type="InterPro" id="IPR050611">
    <property type="entry name" value="ABCF"/>
</dbReference>
<dbReference type="InterPro" id="IPR027417">
    <property type="entry name" value="P-loop_NTPase"/>
</dbReference>
<keyword evidence="3 5" id="KW-0067">ATP-binding</keyword>
<dbReference type="eggNOG" id="COG0488">
    <property type="taxonomic scope" value="Bacteria"/>
</dbReference>
<dbReference type="STRING" id="764299.STRIC_0555"/>
<organism evidence="5 6">
    <name type="scientific">Streptococcus ictaluri 707-05</name>
    <dbReference type="NCBI Taxonomy" id="764299"/>
    <lineage>
        <taxon>Bacteria</taxon>
        <taxon>Bacillati</taxon>
        <taxon>Bacillota</taxon>
        <taxon>Bacilli</taxon>
        <taxon>Lactobacillales</taxon>
        <taxon>Streptococcaceae</taxon>
        <taxon>Streptococcus</taxon>
    </lineage>
</organism>
<dbReference type="GO" id="GO:0005524">
    <property type="term" value="F:ATP binding"/>
    <property type="evidence" value="ECO:0007669"/>
    <property type="project" value="UniProtKB-KW"/>
</dbReference>
<evidence type="ECO:0000313" key="6">
    <source>
        <dbReference type="Proteomes" id="UP000003330"/>
    </source>
</evidence>
<dbReference type="SUPFAM" id="SSF52540">
    <property type="entry name" value="P-loop containing nucleoside triphosphate hydrolases"/>
    <property type="match status" value="1"/>
</dbReference>
<dbReference type="SMART" id="SM00382">
    <property type="entry name" value="AAA"/>
    <property type="match status" value="1"/>
</dbReference>
<keyword evidence="6" id="KW-1185">Reference proteome</keyword>
<keyword evidence="2" id="KW-0547">Nucleotide-binding</keyword>
<protein>
    <submittedName>
        <fullName evidence="5">ABC transporter, ATP-binding protein</fullName>
    </submittedName>
</protein>